<gene>
    <name evidence="1" type="ORF">SVA_0112</name>
</gene>
<accession>A0A1B4V670</accession>
<evidence type="ECO:0000313" key="1">
    <source>
        <dbReference type="EMBL" id="BAU46694.1"/>
    </source>
</evidence>
<protein>
    <submittedName>
        <fullName evidence="1">Uncharacterized protein</fullName>
    </submittedName>
</protein>
<proteinExistence type="predicted"/>
<dbReference type="AlphaFoldDB" id="A0A1B4V670"/>
<dbReference type="EMBL" id="AP014936">
    <property type="protein sequence ID" value="BAU46694.1"/>
    <property type="molecule type" value="Genomic_DNA"/>
</dbReference>
<dbReference type="KEGG" id="sva:SVA_0112"/>
<organism evidence="1 2">
    <name type="scientific">Sulfurifustis variabilis</name>
    <dbReference type="NCBI Taxonomy" id="1675686"/>
    <lineage>
        <taxon>Bacteria</taxon>
        <taxon>Pseudomonadati</taxon>
        <taxon>Pseudomonadota</taxon>
        <taxon>Gammaproteobacteria</taxon>
        <taxon>Acidiferrobacterales</taxon>
        <taxon>Acidiferrobacteraceae</taxon>
        <taxon>Sulfurifustis</taxon>
    </lineage>
</organism>
<sequence>MTESGEAKMKKGCPDAGLPPTNVKCPQCRKGTLEVARGRFGPIYKCTDGCGYWLESRPTGAKCTYLRGRTKCGALMVRGTKTIPDRCSDKSCPNRNPHKLKNKVA</sequence>
<dbReference type="Proteomes" id="UP000218899">
    <property type="component" value="Chromosome"/>
</dbReference>
<keyword evidence="2" id="KW-1185">Reference proteome</keyword>
<reference evidence="1 2" key="1">
    <citation type="submission" date="2015-08" db="EMBL/GenBank/DDBJ databases">
        <title>Complete genome sequence of Sulfurifustis variabilis.</title>
        <authorList>
            <person name="Miura A."/>
            <person name="Kojima H."/>
            <person name="Fukui M."/>
        </authorList>
    </citation>
    <scope>NUCLEOTIDE SEQUENCE [LARGE SCALE GENOMIC DNA]</scope>
    <source>
        <strain evidence="2">skN76</strain>
    </source>
</reference>
<name>A0A1B4V670_9GAMM</name>
<evidence type="ECO:0000313" key="2">
    <source>
        <dbReference type="Proteomes" id="UP000218899"/>
    </source>
</evidence>